<dbReference type="EMBL" id="JACCAE010000001">
    <property type="protein sequence ID" value="NYF98043.1"/>
    <property type="molecule type" value="Genomic_DNA"/>
</dbReference>
<keyword evidence="2" id="KW-0472">Membrane</keyword>
<evidence type="ECO:0000313" key="4">
    <source>
        <dbReference type="EMBL" id="NYF98043.1"/>
    </source>
</evidence>
<feature type="compositionally biased region" description="Low complexity" evidence="1">
    <location>
        <begin position="57"/>
        <end position="81"/>
    </location>
</feature>
<reference evidence="4 5" key="1">
    <citation type="submission" date="2020-07" db="EMBL/GenBank/DDBJ databases">
        <title>Sequencing the genomes of 1000 actinobacteria strains.</title>
        <authorList>
            <person name="Klenk H.-P."/>
        </authorList>
    </citation>
    <scope>NUCLEOTIDE SEQUENCE [LARGE SCALE GENOMIC DNA]</scope>
    <source>
        <strain evidence="4 5">DSM 26154</strain>
    </source>
</reference>
<dbReference type="InterPro" id="IPR011434">
    <property type="entry name" value="Ltp-like_HTH"/>
</dbReference>
<protein>
    <submittedName>
        <fullName evidence="4">Putative iron-regulated membrane protein</fullName>
    </submittedName>
</protein>
<organism evidence="4 5">
    <name type="scientific">Janibacter cremeus</name>
    <dbReference type="NCBI Taxonomy" id="1285192"/>
    <lineage>
        <taxon>Bacteria</taxon>
        <taxon>Bacillati</taxon>
        <taxon>Actinomycetota</taxon>
        <taxon>Actinomycetes</taxon>
        <taxon>Micrococcales</taxon>
        <taxon>Intrasporangiaceae</taxon>
        <taxon>Janibacter</taxon>
    </lineage>
</organism>
<comment type="caution">
    <text evidence="4">The sequence shown here is derived from an EMBL/GenBank/DDBJ whole genome shotgun (WGS) entry which is preliminary data.</text>
</comment>
<keyword evidence="2" id="KW-0812">Transmembrane</keyword>
<dbReference type="RefSeq" id="WP_185990902.1">
    <property type="nucleotide sequence ID" value="NZ_JACCAE010000001.1"/>
</dbReference>
<sequence length="214" mass="22931">MSQQPPQPPQWQPTNPPVPEVRQSWFARHKVLSLVLGIVFVVVLVCCGAGALGMGGDDSSTSASTESAQAPKTSQSTPESEAATEETPAEEAAEEPQEAPAEDEPEAEPEMTTEQENAVRSAQDYLEFMPFSKQGLVDQLSSSAGDGYPKDVAQFAVEHIESDVDWNEQAVKAAESYLDLMAFSRSGLIEQLTSDAGDGYTKEQAEHAADQVGL</sequence>
<dbReference type="Proteomes" id="UP000554054">
    <property type="component" value="Unassembled WGS sequence"/>
</dbReference>
<accession>A0A852VTQ7</accession>
<evidence type="ECO:0000256" key="1">
    <source>
        <dbReference type="SAM" id="MobiDB-lite"/>
    </source>
</evidence>
<name>A0A852VTQ7_9MICO</name>
<dbReference type="Gene3D" id="1.10.10.10">
    <property type="entry name" value="Winged helix-like DNA-binding domain superfamily/Winged helix DNA-binding domain"/>
    <property type="match status" value="2"/>
</dbReference>
<evidence type="ECO:0000256" key="2">
    <source>
        <dbReference type="SAM" id="Phobius"/>
    </source>
</evidence>
<dbReference type="AlphaFoldDB" id="A0A852VTQ7"/>
<feature type="compositionally biased region" description="Acidic residues" evidence="1">
    <location>
        <begin position="82"/>
        <end position="113"/>
    </location>
</feature>
<feature type="region of interest" description="Disordered" evidence="1">
    <location>
        <begin position="55"/>
        <end position="118"/>
    </location>
</feature>
<dbReference type="InterPro" id="IPR036388">
    <property type="entry name" value="WH-like_DNA-bd_sf"/>
</dbReference>
<gene>
    <name evidence="4" type="ORF">BJY20_001435</name>
</gene>
<keyword evidence="2" id="KW-1133">Transmembrane helix</keyword>
<feature type="transmembrane region" description="Helical" evidence="2">
    <location>
        <begin position="31"/>
        <end position="54"/>
    </location>
</feature>
<keyword evidence="5" id="KW-1185">Reference proteome</keyword>
<feature type="domain" description="Putative host cell surface-exposed lipoprotein Ltp-like HTH region" evidence="3">
    <location>
        <begin position="114"/>
        <end position="160"/>
    </location>
</feature>
<dbReference type="Pfam" id="PF07553">
    <property type="entry name" value="Lipoprotein_Ltp"/>
    <property type="match status" value="2"/>
</dbReference>
<feature type="domain" description="Putative host cell surface-exposed lipoprotein Ltp-like HTH region" evidence="3">
    <location>
        <begin position="165"/>
        <end position="211"/>
    </location>
</feature>
<evidence type="ECO:0000313" key="5">
    <source>
        <dbReference type="Proteomes" id="UP000554054"/>
    </source>
</evidence>
<evidence type="ECO:0000259" key="3">
    <source>
        <dbReference type="Pfam" id="PF07553"/>
    </source>
</evidence>
<proteinExistence type="predicted"/>